<dbReference type="InterPro" id="IPR011545">
    <property type="entry name" value="DEAD/DEAH_box_helicase_dom"/>
</dbReference>
<dbReference type="GO" id="GO:1990904">
    <property type="term" value="C:ribonucleoprotein complex"/>
    <property type="evidence" value="ECO:0007669"/>
    <property type="project" value="UniProtKB-ARBA"/>
</dbReference>
<dbReference type="InterPro" id="IPR007502">
    <property type="entry name" value="Helicase-assoc_dom"/>
</dbReference>
<evidence type="ECO:0000256" key="7">
    <source>
        <dbReference type="SAM" id="MobiDB-lite"/>
    </source>
</evidence>
<dbReference type="PANTHER" id="PTHR18934">
    <property type="entry name" value="ATP-DEPENDENT RNA HELICASE"/>
    <property type="match status" value="1"/>
</dbReference>
<dbReference type="Gene3D" id="3.40.50.300">
    <property type="entry name" value="P-loop containing nucleotide triphosphate hydrolases"/>
    <property type="match status" value="2"/>
</dbReference>
<dbReference type="PROSITE" id="PS51194">
    <property type="entry name" value="HELICASE_CTER"/>
    <property type="match status" value="1"/>
</dbReference>
<reference evidence="10" key="1">
    <citation type="submission" date="2023-03" db="EMBL/GenBank/DDBJ databases">
        <title>Massive genome expansion in bonnet fungi (Mycena s.s.) driven by repeated elements and novel gene families across ecological guilds.</title>
        <authorList>
            <consortium name="Lawrence Berkeley National Laboratory"/>
            <person name="Harder C.B."/>
            <person name="Miyauchi S."/>
            <person name="Viragh M."/>
            <person name="Kuo A."/>
            <person name="Thoen E."/>
            <person name="Andreopoulos B."/>
            <person name="Lu D."/>
            <person name="Skrede I."/>
            <person name="Drula E."/>
            <person name="Henrissat B."/>
            <person name="Morin E."/>
            <person name="Kohler A."/>
            <person name="Barry K."/>
            <person name="LaButti K."/>
            <person name="Morin E."/>
            <person name="Salamov A."/>
            <person name="Lipzen A."/>
            <person name="Mereny Z."/>
            <person name="Hegedus B."/>
            <person name="Baldrian P."/>
            <person name="Stursova M."/>
            <person name="Weitz H."/>
            <person name="Taylor A."/>
            <person name="Grigoriev I.V."/>
            <person name="Nagy L.G."/>
            <person name="Martin F."/>
            <person name="Kauserud H."/>
        </authorList>
    </citation>
    <scope>NUCLEOTIDE SEQUENCE</scope>
    <source>
        <strain evidence="10">CBHHK002</strain>
    </source>
</reference>
<name>A0AAD7F210_9AGAR</name>
<dbReference type="PROSITE" id="PS00690">
    <property type="entry name" value="DEAH_ATP_HELICASE"/>
    <property type="match status" value="1"/>
</dbReference>
<dbReference type="InterPro" id="IPR059023">
    <property type="entry name" value="RNA_hel_CTD"/>
</dbReference>
<dbReference type="Gene3D" id="1.20.120.1080">
    <property type="match status" value="1"/>
</dbReference>
<accession>A0AAD7F210</accession>
<feature type="domain" description="Helicase ATP-binding" evidence="8">
    <location>
        <begin position="581"/>
        <end position="746"/>
    </location>
</feature>
<comment type="caution">
    <text evidence="10">The sequence shown here is derived from an EMBL/GenBank/DDBJ whole genome shotgun (WGS) entry which is preliminary data.</text>
</comment>
<feature type="region of interest" description="Disordered" evidence="7">
    <location>
        <begin position="1"/>
        <end position="41"/>
    </location>
</feature>
<dbReference type="Pfam" id="PF26026">
    <property type="entry name" value="RNA_hel_CTD"/>
    <property type="match status" value="1"/>
</dbReference>
<dbReference type="SUPFAM" id="SSF52540">
    <property type="entry name" value="P-loop containing nucleoside triphosphate hydrolases"/>
    <property type="match status" value="1"/>
</dbReference>
<evidence type="ECO:0000256" key="4">
    <source>
        <dbReference type="ARBA" id="ARBA00022806"/>
    </source>
</evidence>
<dbReference type="Pfam" id="PF24385">
    <property type="entry name" value="DSRM_DHX29"/>
    <property type="match status" value="1"/>
</dbReference>
<dbReference type="InterPro" id="IPR002464">
    <property type="entry name" value="DNA/RNA_helicase_DEAH_CS"/>
</dbReference>
<dbReference type="Proteomes" id="UP001218218">
    <property type="component" value="Unassembled WGS sequence"/>
</dbReference>
<proteinExistence type="predicted"/>
<dbReference type="FunFam" id="3.40.50.300:FF:000500">
    <property type="entry name" value="ATP-dependent RNA helicase DHX29"/>
    <property type="match status" value="1"/>
</dbReference>
<evidence type="ECO:0000256" key="1">
    <source>
        <dbReference type="ARBA" id="ARBA00012552"/>
    </source>
</evidence>
<dbReference type="CDD" id="cd18791">
    <property type="entry name" value="SF2_C_RHA"/>
    <property type="match status" value="1"/>
</dbReference>
<dbReference type="SMART" id="SM00847">
    <property type="entry name" value="HA2"/>
    <property type="match status" value="1"/>
</dbReference>
<sequence>MPPRKGIVKSGNAGNSTKAAPAKPATDSKAPPEADGQPLFPAGYKYPLSLLSERCQKNGWEKPVVDTRKQQGGFSFTVNLSKLNKKSGQKETVRMEPHPPYISPSAIEARHWGATYALYRICNNLQLNRVLPPGPRQYWDTLATEHSNTPEHQKWMYNPDPFAARKEVEQRQAQALNKRQDQLAPVESTEVNPRGTQPRPTAASREFADAPEVKMAGALRELAEDAIKQAISLYPEAADAAPSVLSDEDAPNVNQQLGTLGFTPVQARNAINFLSRPSPVTANLMNSLSPLEAAIEYLILHVPECDLPQRFMPTANSSNSFVVSTHSGADDLKRRWIEDKAAKEAGWPIHVVKACVEADPSLFENWDLLLVTLGRKLIGIEESATSAGAEPYQIDPDEIEAMGASLEDPTQLVMPLFSAPVKLHILISAENGYPRPGHVPMFLTSTAVPAYVRLHLISQLLLEMEGESFIEPGEGICMAAMRVLEAVWAVVEDEGPPDMSVVLRHIVPRIEAEGVDYDDTHLKVAGKPRARNKGPGNHRRDDRTSAQIKQDFENLCRDSKYKEMLTLRQKLPAFSAKDEFLSLLDKNRVVVVVGETGCGKTTQLPQFILDSLIMSNHGSTASIVVTQPRRLSAISVAARVSSERIEDGSVGYAIRGESKQGKNTKLLFCTTGVVLRRLGSGDTLENVSHVVVDEVHERSVDGDFLLLELRELLKRHPTLKVVLMSATINHETFINYFGGAPLLTIPGFTHPVEDIYLEDIIPVIKYRPSAPRSSRKESGEVLQAFRDEHKSKGLDDASISAIQIISRADRLDFQLIAEVVRHIIADPKNKRGGVLIFLPGVPEIRQCIDAMRTVLPGGQVDVFPLHANLSNDEQRRVFMKTSKWKVIAATNVAETSITIDDVIYVVDAGKVKETQYDPETSMSRLVETYVTRAAGRQRRGRAGRTQPGFCYKLYTRKQEANMGKYPVPEILRVPLESISLTVKVMREEEDVKLFLKRAIDPPKVAAMEAAWSVLEELGAVDLNGKLTPLGRHISTLPVDLRLAKMLVLGTIFQCLGPVLTIAAALSSKPLFLTPMDKREEASQARSRFATAGSDLLTDLNAYDACTKLRAEGKSHGAVRAFCDDNFMSPNTIRDITTLRNDFIGSLTDLGFIPLHSTPSTPALNTNSDNANLIKAVILGGLWPRVARVHLPKSAIKFDRVSAGTVQRENIAKEFKMFDLREGRVFLHPQSILFEVAQWKSPFLVYFHKHMTSKVFLRDATEVPLYALLLFGGPVSVNHIAGGLTIGTKESWIRLKAWPRIGVLVNQLRRLLDAQLQRCVEDGAMLNTSGDNPVIRAMLALLTNDGLSEYSGGGN</sequence>
<evidence type="ECO:0000256" key="2">
    <source>
        <dbReference type="ARBA" id="ARBA00022741"/>
    </source>
</evidence>
<feature type="compositionally biased region" description="Polar residues" evidence="7">
    <location>
        <begin position="189"/>
        <end position="199"/>
    </location>
</feature>
<dbReference type="Pfam" id="PF07717">
    <property type="entry name" value="OB_NTP_bind"/>
    <property type="match status" value="1"/>
</dbReference>
<keyword evidence="11" id="KW-1185">Reference proteome</keyword>
<dbReference type="InterPro" id="IPR048333">
    <property type="entry name" value="HA2_WH"/>
</dbReference>
<keyword evidence="2" id="KW-0547">Nucleotide-binding</keyword>
<dbReference type="EMBL" id="JARIHO010000005">
    <property type="protein sequence ID" value="KAJ7361480.1"/>
    <property type="molecule type" value="Genomic_DNA"/>
</dbReference>
<comment type="catalytic activity">
    <reaction evidence="6">
        <text>ATP + H2O = ADP + phosphate + H(+)</text>
        <dbReference type="Rhea" id="RHEA:13065"/>
        <dbReference type="ChEBI" id="CHEBI:15377"/>
        <dbReference type="ChEBI" id="CHEBI:15378"/>
        <dbReference type="ChEBI" id="CHEBI:30616"/>
        <dbReference type="ChEBI" id="CHEBI:43474"/>
        <dbReference type="ChEBI" id="CHEBI:456216"/>
        <dbReference type="EC" id="3.6.4.13"/>
    </reaction>
</comment>
<dbReference type="GO" id="GO:0016787">
    <property type="term" value="F:hydrolase activity"/>
    <property type="evidence" value="ECO:0007669"/>
    <property type="project" value="UniProtKB-KW"/>
</dbReference>
<dbReference type="Pfam" id="PF00271">
    <property type="entry name" value="Helicase_C"/>
    <property type="match status" value="1"/>
</dbReference>
<evidence type="ECO:0000259" key="9">
    <source>
        <dbReference type="PROSITE" id="PS51194"/>
    </source>
</evidence>
<dbReference type="GO" id="GO:0005524">
    <property type="term" value="F:ATP binding"/>
    <property type="evidence" value="ECO:0007669"/>
    <property type="project" value="UniProtKB-KW"/>
</dbReference>
<dbReference type="GO" id="GO:0003724">
    <property type="term" value="F:RNA helicase activity"/>
    <property type="evidence" value="ECO:0007669"/>
    <property type="project" value="UniProtKB-EC"/>
</dbReference>
<dbReference type="SMART" id="SM00490">
    <property type="entry name" value="HELICc"/>
    <property type="match status" value="1"/>
</dbReference>
<dbReference type="InterPro" id="IPR001650">
    <property type="entry name" value="Helicase_C-like"/>
</dbReference>
<feature type="region of interest" description="Disordered" evidence="7">
    <location>
        <begin position="525"/>
        <end position="544"/>
    </location>
</feature>
<dbReference type="Pfam" id="PF00270">
    <property type="entry name" value="DEAD"/>
    <property type="match status" value="1"/>
</dbReference>
<dbReference type="PROSITE" id="PS51192">
    <property type="entry name" value="HELICASE_ATP_BIND_1"/>
    <property type="match status" value="1"/>
</dbReference>
<evidence type="ECO:0000313" key="10">
    <source>
        <dbReference type="EMBL" id="KAJ7361480.1"/>
    </source>
</evidence>
<dbReference type="GO" id="GO:0003723">
    <property type="term" value="F:RNA binding"/>
    <property type="evidence" value="ECO:0007669"/>
    <property type="project" value="TreeGrafter"/>
</dbReference>
<evidence type="ECO:0000256" key="5">
    <source>
        <dbReference type="ARBA" id="ARBA00022840"/>
    </source>
</evidence>
<dbReference type="SMART" id="SM00487">
    <property type="entry name" value="DEXDc"/>
    <property type="match status" value="1"/>
</dbReference>
<dbReference type="InterPro" id="IPR027417">
    <property type="entry name" value="P-loop_NTPase"/>
</dbReference>
<dbReference type="FunFam" id="1.20.120.1080:FF:000002">
    <property type="entry name" value="Putative ATP-dependent RNA helicase DHX36"/>
    <property type="match status" value="1"/>
</dbReference>
<keyword evidence="5" id="KW-0067">ATP-binding</keyword>
<dbReference type="EC" id="3.6.4.13" evidence="1"/>
<evidence type="ECO:0000256" key="6">
    <source>
        <dbReference type="ARBA" id="ARBA00047984"/>
    </source>
</evidence>
<organism evidence="10 11">
    <name type="scientific">Mycena albidolilacea</name>
    <dbReference type="NCBI Taxonomy" id="1033008"/>
    <lineage>
        <taxon>Eukaryota</taxon>
        <taxon>Fungi</taxon>
        <taxon>Dikarya</taxon>
        <taxon>Basidiomycota</taxon>
        <taxon>Agaricomycotina</taxon>
        <taxon>Agaricomycetes</taxon>
        <taxon>Agaricomycetidae</taxon>
        <taxon>Agaricales</taxon>
        <taxon>Marasmiineae</taxon>
        <taxon>Mycenaceae</taxon>
        <taxon>Mycena</taxon>
    </lineage>
</organism>
<keyword evidence="3 10" id="KW-0378">Hydrolase</keyword>
<gene>
    <name evidence="10" type="ORF">DFH08DRAFT_844332</name>
</gene>
<keyword evidence="4" id="KW-0347">Helicase</keyword>
<dbReference type="CDD" id="cd17917">
    <property type="entry name" value="DEXHc_RHA-like"/>
    <property type="match status" value="1"/>
</dbReference>
<dbReference type="Pfam" id="PF21010">
    <property type="entry name" value="HA2_C"/>
    <property type="match status" value="1"/>
</dbReference>
<dbReference type="InterPro" id="IPR011709">
    <property type="entry name" value="DEAD-box_helicase_OB_fold"/>
</dbReference>
<feature type="domain" description="Helicase C-terminal" evidence="9">
    <location>
        <begin position="818"/>
        <end position="986"/>
    </location>
</feature>
<evidence type="ECO:0000259" key="8">
    <source>
        <dbReference type="PROSITE" id="PS51192"/>
    </source>
</evidence>
<evidence type="ECO:0000256" key="3">
    <source>
        <dbReference type="ARBA" id="ARBA00022801"/>
    </source>
</evidence>
<protein>
    <recommendedName>
        <fullName evidence="1">RNA helicase</fullName>
        <ecNumber evidence="1">3.6.4.13</ecNumber>
    </recommendedName>
</protein>
<feature type="region of interest" description="Disordered" evidence="7">
    <location>
        <begin position="173"/>
        <end position="206"/>
    </location>
</feature>
<dbReference type="InterPro" id="IPR056328">
    <property type="entry name" value="DSRM_DHX29"/>
</dbReference>
<dbReference type="Pfam" id="PF04408">
    <property type="entry name" value="WHD_HA2"/>
    <property type="match status" value="1"/>
</dbReference>
<dbReference type="InterPro" id="IPR014001">
    <property type="entry name" value="Helicase_ATP-bd"/>
</dbReference>
<evidence type="ECO:0000313" key="11">
    <source>
        <dbReference type="Proteomes" id="UP001218218"/>
    </source>
</evidence>
<dbReference type="PANTHER" id="PTHR18934:SF267">
    <property type="entry name" value="ATP-DEPENDENT RNA HELICASE YLR419W-RELATED"/>
    <property type="match status" value="1"/>
</dbReference>